<proteinExistence type="predicted"/>
<dbReference type="Pfam" id="PF13480">
    <property type="entry name" value="Acetyltransf_6"/>
    <property type="match status" value="1"/>
</dbReference>
<name>A0ABQ4SBG1_9HYPH</name>
<evidence type="ECO:0000313" key="2">
    <source>
        <dbReference type="EMBL" id="GJE00437.1"/>
    </source>
</evidence>
<keyword evidence="3" id="KW-1185">Reference proteome</keyword>
<reference evidence="2" key="2">
    <citation type="submission" date="2021-08" db="EMBL/GenBank/DDBJ databases">
        <authorList>
            <person name="Tani A."/>
            <person name="Ola A."/>
            <person name="Ogura Y."/>
            <person name="Katsura K."/>
            <person name="Hayashi T."/>
        </authorList>
    </citation>
    <scope>NUCLEOTIDE SEQUENCE</scope>
    <source>
        <strain evidence="2">DSM 17168</strain>
    </source>
</reference>
<dbReference type="SUPFAM" id="SSF55729">
    <property type="entry name" value="Acyl-CoA N-acyltransferases (Nat)"/>
    <property type="match status" value="1"/>
</dbReference>
<gene>
    <name evidence="2" type="ORF">GMJLKIPL_2359</name>
</gene>
<dbReference type="InterPro" id="IPR038740">
    <property type="entry name" value="BioF2-like_GNAT_dom"/>
</dbReference>
<evidence type="ECO:0000313" key="3">
    <source>
        <dbReference type="Proteomes" id="UP001055153"/>
    </source>
</evidence>
<dbReference type="InterPro" id="IPR016181">
    <property type="entry name" value="Acyl_CoA_acyltransferase"/>
</dbReference>
<feature type="domain" description="BioF2-like acetyltransferase" evidence="1">
    <location>
        <begin position="186"/>
        <end position="324"/>
    </location>
</feature>
<organism evidence="2 3">
    <name type="scientific">Methylobacterium isbiliense</name>
    <dbReference type="NCBI Taxonomy" id="315478"/>
    <lineage>
        <taxon>Bacteria</taxon>
        <taxon>Pseudomonadati</taxon>
        <taxon>Pseudomonadota</taxon>
        <taxon>Alphaproteobacteria</taxon>
        <taxon>Hyphomicrobiales</taxon>
        <taxon>Methylobacteriaceae</taxon>
        <taxon>Methylobacterium</taxon>
    </lineage>
</organism>
<protein>
    <recommendedName>
        <fullName evidence="1">BioF2-like acetyltransferase domain-containing protein</fullName>
    </recommendedName>
</protein>
<dbReference type="RefSeq" id="WP_238235325.1">
    <property type="nucleotide sequence ID" value="NZ_BPQQ01000025.1"/>
</dbReference>
<accession>A0ABQ4SBG1</accession>
<dbReference type="Proteomes" id="UP001055153">
    <property type="component" value="Unassembled WGS sequence"/>
</dbReference>
<sequence length="387" mass="41447">MNAPVLRLGAATTLRAEVLPVAALDPRAWDALTARALAPSPDYSRQMIEAHRANGLAPADLACLAVRDRSDLLALLPFRRVRLGPRLRVAKPFGSPFIMAKAPLVADGAAFAPALAALVEGLGQSCGGSGWWWPGLPADEPVGRALRLAMQEAGWQLATISSYERPILDRRPSHDAFLSGHPCKGRLKDLRRRRRRLDEAGRVSVESVGPDGDLAGALRAFLALEGRGWKGRAGTALASRAATTAFAQDLFAAASRPFVPRADLLRLDGAVIAASLALVGGGTAFLLKTAYDEAHAALAPGALLELEIIRAFHAGDFARRLDSVTIENRILGDLYPDRTRIAEIAAVPPGGLDPARLTGAIERYLGLWRLAQRVRAALRRVRTGHLR</sequence>
<dbReference type="EMBL" id="BPQQ01000025">
    <property type="protein sequence ID" value="GJE00437.1"/>
    <property type="molecule type" value="Genomic_DNA"/>
</dbReference>
<reference evidence="2" key="1">
    <citation type="journal article" date="2021" name="Front. Microbiol.">
        <title>Comprehensive Comparative Genomics and Phenotyping of Methylobacterium Species.</title>
        <authorList>
            <person name="Alessa O."/>
            <person name="Ogura Y."/>
            <person name="Fujitani Y."/>
            <person name="Takami H."/>
            <person name="Hayashi T."/>
            <person name="Sahin N."/>
            <person name="Tani A."/>
        </authorList>
    </citation>
    <scope>NUCLEOTIDE SEQUENCE</scope>
    <source>
        <strain evidence="2">DSM 17168</strain>
    </source>
</reference>
<comment type="caution">
    <text evidence="2">The sequence shown here is derived from an EMBL/GenBank/DDBJ whole genome shotgun (WGS) entry which is preliminary data.</text>
</comment>
<evidence type="ECO:0000259" key="1">
    <source>
        <dbReference type="Pfam" id="PF13480"/>
    </source>
</evidence>